<gene>
    <name evidence="1" type="ORF">A3J78_02530</name>
</gene>
<evidence type="ECO:0000313" key="2">
    <source>
        <dbReference type="Proteomes" id="UP000178758"/>
    </source>
</evidence>
<sequence length="87" mass="10678">MYNWSVDEKKFKKENPKAYRLWRLTQLINYGLDGEKLSRKEVKKAWPKIKDNLDPYKKRALEYLLWGNLYSLQNNLTFWNWPLPKSK</sequence>
<protein>
    <submittedName>
        <fullName evidence="1">Uncharacterized protein</fullName>
    </submittedName>
</protein>
<evidence type="ECO:0000313" key="1">
    <source>
        <dbReference type="EMBL" id="OGD53780.1"/>
    </source>
</evidence>
<organism evidence="1 2">
    <name type="scientific">Candidatus Beckwithbacteria bacterium RBG_13_35_6</name>
    <dbReference type="NCBI Taxonomy" id="1797456"/>
    <lineage>
        <taxon>Bacteria</taxon>
        <taxon>Candidatus Beckwithiibacteriota</taxon>
    </lineage>
</organism>
<proteinExistence type="predicted"/>
<dbReference type="Proteomes" id="UP000178758">
    <property type="component" value="Unassembled WGS sequence"/>
</dbReference>
<dbReference type="EMBL" id="MEZJ01000025">
    <property type="protein sequence ID" value="OGD53780.1"/>
    <property type="molecule type" value="Genomic_DNA"/>
</dbReference>
<reference evidence="1 2" key="1">
    <citation type="journal article" date="2016" name="Nat. Commun.">
        <title>Thousands of microbial genomes shed light on interconnected biogeochemical processes in an aquifer system.</title>
        <authorList>
            <person name="Anantharaman K."/>
            <person name="Brown C.T."/>
            <person name="Hug L.A."/>
            <person name="Sharon I."/>
            <person name="Castelle C.J."/>
            <person name="Probst A.J."/>
            <person name="Thomas B.C."/>
            <person name="Singh A."/>
            <person name="Wilkins M.J."/>
            <person name="Karaoz U."/>
            <person name="Brodie E.L."/>
            <person name="Williams K.H."/>
            <person name="Hubbard S.S."/>
            <person name="Banfield J.F."/>
        </authorList>
    </citation>
    <scope>NUCLEOTIDE SEQUENCE [LARGE SCALE GENOMIC DNA]</scope>
</reference>
<dbReference type="AlphaFoldDB" id="A0A1F5DFF0"/>
<name>A0A1F5DFF0_9BACT</name>
<accession>A0A1F5DFF0</accession>
<comment type="caution">
    <text evidence="1">The sequence shown here is derived from an EMBL/GenBank/DDBJ whole genome shotgun (WGS) entry which is preliminary data.</text>
</comment>